<dbReference type="InterPro" id="IPR013538">
    <property type="entry name" value="ASHA1/2-like_C"/>
</dbReference>
<proteinExistence type="inferred from homology"/>
<dbReference type="EMBL" id="SGWQ01000015">
    <property type="protein sequence ID" value="RZS31252.1"/>
    <property type="molecule type" value="Genomic_DNA"/>
</dbReference>
<evidence type="ECO:0000259" key="2">
    <source>
        <dbReference type="Pfam" id="PF08327"/>
    </source>
</evidence>
<dbReference type="AlphaFoldDB" id="A0A4Q7KGG4"/>
<comment type="caution">
    <text evidence="3">The sequence shown here is derived from an EMBL/GenBank/DDBJ whole genome shotgun (WGS) entry which is preliminary data.</text>
</comment>
<reference evidence="3 4" key="1">
    <citation type="submission" date="2019-02" db="EMBL/GenBank/DDBJ databases">
        <title>Genomic Encyclopedia of Type Strains, Phase IV (KMG-IV): sequencing the most valuable type-strain genomes for metagenomic binning, comparative biology and taxonomic classification.</title>
        <authorList>
            <person name="Goeker M."/>
        </authorList>
    </citation>
    <scope>NUCLEOTIDE SEQUENCE [LARGE SCALE GENOMIC DNA]</scope>
    <source>
        <strain evidence="3 4">DSM 101727</strain>
    </source>
</reference>
<keyword evidence="4" id="KW-1185">Reference proteome</keyword>
<evidence type="ECO:0000313" key="3">
    <source>
        <dbReference type="EMBL" id="RZS31252.1"/>
    </source>
</evidence>
<evidence type="ECO:0000313" key="4">
    <source>
        <dbReference type="Proteomes" id="UP000294257"/>
    </source>
</evidence>
<protein>
    <submittedName>
        <fullName evidence="3">Uncharacterized protein YndB with AHSA1/START domain</fullName>
    </submittedName>
</protein>
<dbReference type="OrthoDB" id="9803476at2"/>
<comment type="similarity">
    <text evidence="1">Belongs to the AHA1 family.</text>
</comment>
<dbReference type="RefSeq" id="WP_130348390.1">
    <property type="nucleotide sequence ID" value="NZ_SGWQ01000015.1"/>
</dbReference>
<organism evidence="3 4">
    <name type="scientific">Herbihabitans rhizosphaerae</name>
    <dbReference type="NCBI Taxonomy" id="1872711"/>
    <lineage>
        <taxon>Bacteria</taxon>
        <taxon>Bacillati</taxon>
        <taxon>Actinomycetota</taxon>
        <taxon>Actinomycetes</taxon>
        <taxon>Pseudonocardiales</taxon>
        <taxon>Pseudonocardiaceae</taxon>
        <taxon>Herbihabitans</taxon>
    </lineage>
</organism>
<feature type="domain" description="Activator of Hsp90 ATPase homologue 1/2-like C-terminal" evidence="2">
    <location>
        <begin position="23"/>
        <end position="138"/>
    </location>
</feature>
<name>A0A4Q7KGG4_9PSEU</name>
<dbReference type="SUPFAM" id="SSF55961">
    <property type="entry name" value="Bet v1-like"/>
    <property type="match status" value="2"/>
</dbReference>
<sequence>MSDALLETIAGKPVLRFERRLAHPPAKVWRAITRPEELKHWFPAVLETEPRAGAPITFTFMEEDPPEVTEGEVVEVDEPKVFAYTWGEDMLRWELVPDGEGTLLVFTQTISESTGGVLAAGRNAAGWDECLRLFVARLDGATVEPTPREEVMAGIQSYIDKFGVGEPEVTEREVRVRRDLVWAPAEQVWQVLTGDGAAPGEPAPQFAIVDQLGAATVTTAERPTVLECDTATDGRIRWEITESTAGYVVTVTHTGAAADVADAWRRRVDELFAAVHGLKR</sequence>
<dbReference type="Pfam" id="PF08327">
    <property type="entry name" value="AHSA1"/>
    <property type="match status" value="1"/>
</dbReference>
<accession>A0A4Q7KGG4</accession>
<evidence type="ECO:0000256" key="1">
    <source>
        <dbReference type="ARBA" id="ARBA00006817"/>
    </source>
</evidence>
<gene>
    <name evidence="3" type="ORF">EV193_115131</name>
</gene>
<dbReference type="InterPro" id="IPR023393">
    <property type="entry name" value="START-like_dom_sf"/>
</dbReference>
<dbReference type="Proteomes" id="UP000294257">
    <property type="component" value="Unassembled WGS sequence"/>
</dbReference>
<dbReference type="Gene3D" id="3.30.530.20">
    <property type="match status" value="1"/>
</dbReference>